<evidence type="ECO:0000313" key="2">
    <source>
        <dbReference type="EMBL" id="EON62189.1"/>
    </source>
</evidence>
<dbReference type="OMA" id="GQWRQDF"/>
<sequence>MRATIFLSTLAVVYAAPAPQMINIGAVEAQKVTTVVPPAAAATDAVVYNAASAASKAAEEITANGLSKRTDCGVHDLCCVQPDGFGLVASPDTVDAFLASPVYSDIAGDAPAPQGYSRPFSNLQASTSAPGYLGLYTLSSYDTIKCQQLCDAESACYGFNIYMERDPSVNPAADLCPNPPSITNFKCTLWGASLTAETATNRGQWREQFQVVIAGSNGYNKLATPPAQDGFKGPTRLGGAIQAPLNSAGQDTYIGMHFFPGVYDPSQCAAACKATTEYNRRHATNGDFKSCAFFNSYVLSENNVAQGTYCSFYTQVWDARYATNYGQHRGDSYYSVSQSYAYTAETRVVSQLP</sequence>
<accession>R7YK63</accession>
<organism evidence="2 3">
    <name type="scientific">Coniosporium apollinis (strain CBS 100218)</name>
    <name type="common">Rock-inhabiting black yeast</name>
    <dbReference type="NCBI Taxonomy" id="1168221"/>
    <lineage>
        <taxon>Eukaryota</taxon>
        <taxon>Fungi</taxon>
        <taxon>Dikarya</taxon>
        <taxon>Ascomycota</taxon>
        <taxon>Pezizomycotina</taxon>
        <taxon>Dothideomycetes</taxon>
        <taxon>Dothideomycetes incertae sedis</taxon>
        <taxon>Coniosporium</taxon>
    </lineage>
</organism>
<evidence type="ECO:0000313" key="3">
    <source>
        <dbReference type="Proteomes" id="UP000016924"/>
    </source>
</evidence>
<dbReference type="Proteomes" id="UP000016924">
    <property type="component" value="Unassembled WGS sequence"/>
</dbReference>
<name>R7YK63_CONA1</name>
<keyword evidence="1" id="KW-0732">Signal</keyword>
<dbReference type="RefSeq" id="XP_007777506.1">
    <property type="nucleotide sequence ID" value="XM_007779316.1"/>
</dbReference>
<dbReference type="EMBL" id="JH767558">
    <property type="protein sequence ID" value="EON62189.1"/>
    <property type="molecule type" value="Genomic_DNA"/>
</dbReference>
<dbReference type="STRING" id="1168221.R7YK63"/>
<keyword evidence="3" id="KW-1185">Reference proteome</keyword>
<protein>
    <recommendedName>
        <fullName evidence="4">Apple domain-containing protein</fullName>
    </recommendedName>
</protein>
<evidence type="ECO:0008006" key="4">
    <source>
        <dbReference type="Google" id="ProtNLM"/>
    </source>
</evidence>
<dbReference type="PANTHER" id="PTHR36578:SF1">
    <property type="entry name" value="APPLE DOMAIN-CONTAINING PROTEIN"/>
    <property type="match status" value="1"/>
</dbReference>
<dbReference type="AlphaFoldDB" id="R7YK63"/>
<evidence type="ECO:0000256" key="1">
    <source>
        <dbReference type="SAM" id="SignalP"/>
    </source>
</evidence>
<feature type="signal peptide" evidence="1">
    <location>
        <begin position="1"/>
        <end position="15"/>
    </location>
</feature>
<dbReference type="eggNOG" id="ENOG502RYBJ">
    <property type="taxonomic scope" value="Eukaryota"/>
</dbReference>
<dbReference type="GeneID" id="19898720"/>
<gene>
    <name evidence="2" type="ORF">W97_01409</name>
</gene>
<feature type="chain" id="PRO_5013311467" description="Apple domain-containing protein" evidence="1">
    <location>
        <begin position="16"/>
        <end position="353"/>
    </location>
</feature>
<proteinExistence type="predicted"/>
<reference evidence="3" key="1">
    <citation type="submission" date="2012-06" db="EMBL/GenBank/DDBJ databases">
        <title>The genome sequence of Coniosporium apollinis CBS 100218.</title>
        <authorList>
            <consortium name="The Broad Institute Genome Sequencing Platform"/>
            <person name="Cuomo C."/>
            <person name="Gorbushina A."/>
            <person name="Noack S."/>
            <person name="Walker B."/>
            <person name="Young S.K."/>
            <person name="Zeng Q."/>
            <person name="Gargeya S."/>
            <person name="Fitzgerald M."/>
            <person name="Haas B."/>
            <person name="Abouelleil A."/>
            <person name="Alvarado L."/>
            <person name="Arachchi H.M."/>
            <person name="Berlin A.M."/>
            <person name="Chapman S.B."/>
            <person name="Goldberg J."/>
            <person name="Griggs A."/>
            <person name="Gujja S."/>
            <person name="Hansen M."/>
            <person name="Howarth C."/>
            <person name="Imamovic A."/>
            <person name="Larimer J."/>
            <person name="McCowan C."/>
            <person name="Montmayeur A."/>
            <person name="Murphy C."/>
            <person name="Neiman D."/>
            <person name="Pearson M."/>
            <person name="Priest M."/>
            <person name="Roberts A."/>
            <person name="Saif S."/>
            <person name="Shea T."/>
            <person name="Sisk P."/>
            <person name="Sykes S."/>
            <person name="Wortman J."/>
            <person name="Nusbaum C."/>
            <person name="Birren B."/>
        </authorList>
    </citation>
    <scope>NUCLEOTIDE SEQUENCE [LARGE SCALE GENOMIC DNA]</scope>
    <source>
        <strain evidence="3">CBS 100218</strain>
    </source>
</reference>
<dbReference type="HOGENOM" id="CLU_022878_0_0_1"/>
<dbReference type="OrthoDB" id="271448at2759"/>
<dbReference type="PANTHER" id="PTHR36578">
    <property type="entry name" value="CHROMOSOME 15, WHOLE GENOME SHOTGUN SEQUENCE"/>
    <property type="match status" value="1"/>
</dbReference>